<feature type="transmembrane region" description="Helical" evidence="2">
    <location>
        <begin position="54"/>
        <end position="80"/>
    </location>
</feature>
<dbReference type="EMBL" id="CP031778">
    <property type="protein sequence ID" value="QDZ76628.1"/>
    <property type="molecule type" value="Genomic_DNA"/>
</dbReference>
<dbReference type="GO" id="GO:0005524">
    <property type="term" value="F:ATP binding"/>
    <property type="evidence" value="ECO:0007669"/>
    <property type="project" value="UniProtKB-KW"/>
</dbReference>
<dbReference type="Gene3D" id="3.40.50.300">
    <property type="entry name" value="P-loop containing nucleotide triphosphate hydrolases"/>
    <property type="match status" value="2"/>
</dbReference>
<evidence type="ECO:0000313" key="4">
    <source>
        <dbReference type="Proteomes" id="UP000321735"/>
    </source>
</evidence>
<reference evidence="3 4" key="1">
    <citation type="journal article" date="2019" name="Ecotoxicol. Environ. Saf.">
        <title>Microbial characterization of heavy metal resistant bacterial strains isolated from an electroplating wastewater treatment plant.</title>
        <authorList>
            <person name="Cai X."/>
            <person name="Zheng X."/>
            <person name="Zhang D."/>
            <person name="Iqbal W."/>
            <person name="Liu C."/>
            <person name="Yang B."/>
            <person name="Zhao X."/>
            <person name="Lu X."/>
            <person name="Mao Y."/>
        </authorList>
    </citation>
    <scope>NUCLEOTIDE SEQUENCE [LARGE SCALE GENOMIC DNA]</scope>
    <source>
        <strain evidence="3 4">Co1-1</strain>
    </source>
</reference>
<dbReference type="InterPro" id="IPR027417">
    <property type="entry name" value="P-loop_NTPase"/>
</dbReference>
<dbReference type="AlphaFoldDB" id="A0A9X7QMP9"/>
<accession>A0A9X7QMP9</accession>
<feature type="compositionally biased region" description="Acidic residues" evidence="1">
    <location>
        <begin position="859"/>
        <end position="869"/>
    </location>
</feature>
<feature type="region of interest" description="Disordered" evidence="1">
    <location>
        <begin position="851"/>
        <end position="901"/>
    </location>
</feature>
<sequence length="901" mass="104012">MARSKFDKEIEDFLEKNWFIVIIGIAGFGIWHFREQILQKVNGIFRELTPHIVFGVRMIVFAICAFFVLKVVRQIILYWWENKTYQYALIIPHESDQVDIDSLGQMIRQVHRSGRKPLERLLRGRDWYRFMMYRPKDTDAEKEKVRIYVGGTKDGMKRVFQSFQTLYKHAEVYPQKLEDVPFPSKKAVGGRLVLLRKRLEATLSLAKYKKDVLPTLMNSIQEDTWIDITFSPDHGYKLIKGIRKAEKEMKKHKKDSDYGLNTFEKEELQSLHKRYSKNEVAFRVSVSFASDKYEGVHAIKQLGHMVESFMADVNELRYKKWRLFTLPKTPRPIYGNMIWTGSELLNVLHLPNIKGNPENVEEKSILFIPKGQEMLPDKVLTSGLTIGYLKHPFYKEREVRLLPNQFSKHGNITGNVGSGKTTVVSRMLQSVIDQFLAGEKNAAGFSLFDPKPEIGVIMLNRLLKAEQEGKKVDWSKVHYIRFRDTEHPPALNLFHRFGGEDVQSIVDSVISLIKNAIPGHAQQTERLLKAIIGTLLCDGKQEHTILSIGKFLSDEVFQARVIANLEGPDRQYYSYYWKYEVDTTLEDSKQAILNRLDIFRNTLYLKRMYGQLGFGLEIRRWMDEGHLVFYDVSGMSQADVNLTLGYISNQYHTTAQKRQQGSKLHLLVIDEAHEVQVPILPTIIAKDRSFGLALWIITQSLTGQLNKELVNAMKEIGANFFICKQGTENADIYEKITQRRFTASYLKNLPELTAAIQTQDKVNGETKNVWCTVTAPPLDKYLPNGEIATFGDKQKQIASDAWTYSKIKELENRGKHVSEIDDEINTFLYGMPLSKQNKEEKKAVQLQKAQQSNGSIFEFQEEEKTDDSPEQVTVPQFEENVTESESTKEPEKKKVVRESLF</sequence>
<keyword evidence="2" id="KW-0812">Transmembrane</keyword>
<keyword evidence="2" id="KW-1133">Transmembrane helix</keyword>
<dbReference type="RefSeq" id="WP_208742633.1">
    <property type="nucleotide sequence ID" value="NZ_CP031778.1"/>
</dbReference>
<dbReference type="Proteomes" id="UP000321735">
    <property type="component" value="Chromosome"/>
</dbReference>
<dbReference type="SUPFAM" id="SSF52540">
    <property type="entry name" value="P-loop containing nucleoside triphosphate hydrolases"/>
    <property type="match status" value="1"/>
</dbReference>
<proteinExistence type="predicted"/>
<feature type="transmembrane region" description="Helical" evidence="2">
    <location>
        <begin position="17"/>
        <end position="33"/>
    </location>
</feature>
<evidence type="ECO:0000313" key="3">
    <source>
        <dbReference type="EMBL" id="QDZ76628.1"/>
    </source>
</evidence>
<evidence type="ECO:0000256" key="2">
    <source>
        <dbReference type="SAM" id="Phobius"/>
    </source>
</evidence>
<keyword evidence="3" id="KW-0547">Nucleotide-binding</keyword>
<protein>
    <submittedName>
        <fullName evidence="3">ATP-binding protein</fullName>
    </submittedName>
</protein>
<gene>
    <name evidence="3" type="ORF">D0437_27695</name>
</gene>
<keyword evidence="3" id="KW-0067">ATP-binding</keyword>
<name>A0A9X7QMP9_BACCE</name>
<keyword evidence="2" id="KW-0472">Membrane</keyword>
<feature type="compositionally biased region" description="Basic and acidic residues" evidence="1">
    <location>
        <begin position="885"/>
        <end position="901"/>
    </location>
</feature>
<evidence type="ECO:0000256" key="1">
    <source>
        <dbReference type="SAM" id="MobiDB-lite"/>
    </source>
</evidence>
<organism evidence="3 4">
    <name type="scientific">Bacillus cereus</name>
    <dbReference type="NCBI Taxonomy" id="1396"/>
    <lineage>
        <taxon>Bacteria</taxon>
        <taxon>Bacillati</taxon>
        <taxon>Bacillota</taxon>
        <taxon>Bacilli</taxon>
        <taxon>Bacillales</taxon>
        <taxon>Bacillaceae</taxon>
        <taxon>Bacillus</taxon>
        <taxon>Bacillus cereus group</taxon>
    </lineage>
</organism>